<dbReference type="OrthoDB" id="5362989at2759"/>
<sequence>MNRLQIFLVAQLLITGASPAPLSFDISNSTLQITQTLENTRSLIIPITTVQVHGTKTESVDPANETPGPEDKTSKGSTRPGATCCEPEKNTISSSTSSSDRHELTATPHAAEESAIENNLVSQSLATPSGSEIKPSQVMHANVQYTQTVGEPNIDAPFESSEGDQAVATEPIVNSSVALAPPDSRDKRYGNEIGPQFFYEAAPIVRCPSAATILSRAEEHRNKNWPKIGTGRFSTRPDYAKKIDVDGYKKVHDALVLRVSICRSCSCDPDNPEAGLREGPGPNSRCTEITAPRCMAWFGCTCFARLIQPLPTDASGTHSPQEWQDAINSIPPAIMYHNHGWTWQGLGMGVGAPGGILPPEEPPVWGPDDLGPEHRTLEDEASEFDYLFGLLHDSSSSGGFKDRGGRWDGGRGGGSSKGGFSGFHDRGDDGAGAGVYKRGASEEQSSTADKLYPGARNFN</sequence>
<dbReference type="Proteomes" id="UP000474640">
    <property type="component" value="Unassembled WGS sequence"/>
</dbReference>
<keyword evidence="2" id="KW-0732">Signal</keyword>
<name>A0A7C8R2Q3_ORBOL</name>
<evidence type="ECO:0000256" key="2">
    <source>
        <dbReference type="SAM" id="SignalP"/>
    </source>
</evidence>
<gene>
    <name evidence="3" type="ORF">TWF970_009995</name>
</gene>
<reference evidence="3 4" key="1">
    <citation type="submission" date="2020-01" db="EMBL/GenBank/DDBJ databases">
        <authorList>
            <person name="Palmer J.M."/>
        </authorList>
    </citation>
    <scope>NUCLEOTIDE SEQUENCE [LARGE SCALE GENOMIC DNA]</scope>
    <source>
        <strain evidence="3 4">TWF970</strain>
    </source>
</reference>
<evidence type="ECO:0000313" key="3">
    <source>
        <dbReference type="EMBL" id="KAF3272494.1"/>
    </source>
</evidence>
<evidence type="ECO:0000313" key="4">
    <source>
        <dbReference type="Proteomes" id="UP000474640"/>
    </source>
</evidence>
<organism evidence="3 4">
    <name type="scientific">Orbilia oligospora</name>
    <name type="common">Nematode-trapping fungus</name>
    <name type="synonym">Arthrobotrys oligospora</name>
    <dbReference type="NCBI Taxonomy" id="2813651"/>
    <lineage>
        <taxon>Eukaryota</taxon>
        <taxon>Fungi</taxon>
        <taxon>Dikarya</taxon>
        <taxon>Ascomycota</taxon>
        <taxon>Pezizomycotina</taxon>
        <taxon>Orbiliomycetes</taxon>
        <taxon>Orbiliales</taxon>
        <taxon>Orbiliaceae</taxon>
        <taxon>Orbilia</taxon>
    </lineage>
</organism>
<evidence type="ECO:0000256" key="1">
    <source>
        <dbReference type="SAM" id="MobiDB-lite"/>
    </source>
</evidence>
<accession>A0A7C8R2Q3</accession>
<feature type="compositionally biased region" description="Basic and acidic residues" evidence="1">
    <location>
        <begin position="400"/>
        <end position="409"/>
    </location>
</feature>
<dbReference type="EMBL" id="JAABOJ010000062">
    <property type="protein sequence ID" value="KAF3272494.1"/>
    <property type="molecule type" value="Genomic_DNA"/>
</dbReference>
<proteinExistence type="predicted"/>
<feature type="region of interest" description="Disordered" evidence="1">
    <location>
        <begin position="397"/>
        <end position="459"/>
    </location>
</feature>
<feature type="region of interest" description="Disordered" evidence="1">
    <location>
        <begin position="54"/>
        <end position="117"/>
    </location>
</feature>
<feature type="signal peptide" evidence="2">
    <location>
        <begin position="1"/>
        <end position="19"/>
    </location>
</feature>
<feature type="compositionally biased region" description="Gly residues" evidence="1">
    <location>
        <begin position="410"/>
        <end position="421"/>
    </location>
</feature>
<dbReference type="AlphaFoldDB" id="A0A7C8R2Q3"/>
<feature type="chain" id="PRO_5028839189" evidence="2">
    <location>
        <begin position="20"/>
        <end position="459"/>
    </location>
</feature>
<protein>
    <submittedName>
        <fullName evidence="3">Uncharacterized protein</fullName>
    </submittedName>
</protein>
<comment type="caution">
    <text evidence="3">The sequence shown here is derived from an EMBL/GenBank/DDBJ whole genome shotgun (WGS) entry which is preliminary data.</text>
</comment>